<dbReference type="EMBL" id="JBFXLT010000009">
    <property type="protein sequence ID" value="KAL2819766.1"/>
    <property type="molecule type" value="Genomic_DNA"/>
</dbReference>
<name>A0ABR4HW93_9EURO</name>
<feature type="region of interest" description="Disordered" evidence="1">
    <location>
        <begin position="385"/>
        <end position="406"/>
    </location>
</feature>
<feature type="compositionally biased region" description="Basic and acidic residues" evidence="1">
    <location>
        <begin position="561"/>
        <end position="571"/>
    </location>
</feature>
<feature type="compositionally biased region" description="Low complexity" evidence="1">
    <location>
        <begin position="595"/>
        <end position="606"/>
    </location>
</feature>
<proteinExistence type="predicted"/>
<feature type="region of interest" description="Disordered" evidence="1">
    <location>
        <begin position="67"/>
        <end position="277"/>
    </location>
</feature>
<sequence length="657" mass="71112">MPPRRLPSPLALETCSPPASDTDDYVLACSDDELDERQRSARRRRIEKLGEAYLQGTSLFILSAGLRGPLHKGWDNPWKKDRKKSATGQDGGGGTDPPVIPETNSRKRRLYQSPTATSCSRSSVTPLGSSRLDPARKNSITTKPRDRVPALSTEADGSPRYTRAKTTDSRWLKKGKVSSRFRNIDPPTSPTTTVSTRYVKAKKATPSISRSGTPVYEPAISSKRRGSKESEQSKSNPGPQPGVNGISSDEIHLSGGSKNRKGNRQPDNEVSLRVVSSSSQLPKFEYRLKQHGITGSKADDHINLKPGKFDASRSPVAVLDKLPSDVPKSSPAKLPPTSVVAGDQTEIVDQHSMEDSLTVTNASNTIENPSSLHLGGGLAGSLKSGITSENNLPSAQPAPGNAPIPENITSLYSIAISKGTSTRTEDHSNDQPFSTQAAVLMAQKSFQNDLRSPEQSLILSTRKRRASQGSTNESPNQVNITPFHRMNTPDRDIGDRRNAPRTGGAQLMSTQYMIDAATPFTFSTERKKTDYRLLSLSSGKDRSNSKKRKTTSFAVSPCESSPEHSDHHEELTASVIEPQPSVARDSPSGSQHSALPMTLTGTTPPTAQEGQGAESFNLSQAIAEAGSWLQQSFEINRDISHCKTTKTPQIHPANNSR</sequence>
<feature type="region of interest" description="Disordered" evidence="1">
    <location>
        <begin position="1"/>
        <end position="24"/>
    </location>
</feature>
<feature type="compositionally biased region" description="Polar residues" evidence="1">
    <location>
        <begin position="112"/>
        <end position="128"/>
    </location>
</feature>
<feature type="region of interest" description="Disordered" evidence="1">
    <location>
        <begin position="537"/>
        <end position="617"/>
    </location>
</feature>
<dbReference type="Proteomes" id="UP001610334">
    <property type="component" value="Unassembled WGS sequence"/>
</dbReference>
<feature type="region of interest" description="Disordered" evidence="1">
    <location>
        <begin position="460"/>
        <end position="504"/>
    </location>
</feature>
<gene>
    <name evidence="2" type="ORF">BJX63DRAFT_381649</name>
</gene>
<evidence type="ECO:0000313" key="2">
    <source>
        <dbReference type="EMBL" id="KAL2819766.1"/>
    </source>
</evidence>
<feature type="compositionally biased region" description="Basic and acidic residues" evidence="1">
    <location>
        <begin position="487"/>
        <end position="498"/>
    </location>
</feature>
<keyword evidence="3" id="KW-1185">Reference proteome</keyword>
<accession>A0ABR4HW93</accession>
<protein>
    <submittedName>
        <fullName evidence="2">Uncharacterized protein</fullName>
    </submittedName>
</protein>
<evidence type="ECO:0000313" key="3">
    <source>
        <dbReference type="Proteomes" id="UP001610334"/>
    </source>
</evidence>
<organism evidence="2 3">
    <name type="scientific">Aspergillus granulosus</name>
    <dbReference type="NCBI Taxonomy" id="176169"/>
    <lineage>
        <taxon>Eukaryota</taxon>
        <taxon>Fungi</taxon>
        <taxon>Dikarya</taxon>
        <taxon>Ascomycota</taxon>
        <taxon>Pezizomycotina</taxon>
        <taxon>Eurotiomycetes</taxon>
        <taxon>Eurotiomycetidae</taxon>
        <taxon>Eurotiales</taxon>
        <taxon>Aspergillaceae</taxon>
        <taxon>Aspergillus</taxon>
        <taxon>Aspergillus subgen. Nidulantes</taxon>
    </lineage>
</organism>
<evidence type="ECO:0000256" key="1">
    <source>
        <dbReference type="SAM" id="MobiDB-lite"/>
    </source>
</evidence>
<comment type="caution">
    <text evidence="2">The sequence shown here is derived from an EMBL/GenBank/DDBJ whole genome shotgun (WGS) entry which is preliminary data.</text>
</comment>
<feature type="compositionally biased region" description="Polar residues" evidence="1">
    <location>
        <begin position="467"/>
        <end position="480"/>
    </location>
</feature>
<reference evidence="2 3" key="1">
    <citation type="submission" date="2024-07" db="EMBL/GenBank/DDBJ databases">
        <title>Section-level genome sequencing and comparative genomics of Aspergillus sections Usti and Cavernicolus.</title>
        <authorList>
            <consortium name="Lawrence Berkeley National Laboratory"/>
            <person name="Nybo J.L."/>
            <person name="Vesth T.C."/>
            <person name="Theobald S."/>
            <person name="Frisvad J.C."/>
            <person name="Larsen T.O."/>
            <person name="Kjaerboelling I."/>
            <person name="Rothschild-Mancinelli K."/>
            <person name="Lyhne E.K."/>
            <person name="Kogle M.E."/>
            <person name="Barry K."/>
            <person name="Clum A."/>
            <person name="Na H."/>
            <person name="Ledsgaard L."/>
            <person name="Lin J."/>
            <person name="Lipzen A."/>
            <person name="Kuo A."/>
            <person name="Riley R."/>
            <person name="Mondo S."/>
            <person name="Labutti K."/>
            <person name="Haridas S."/>
            <person name="Pangalinan J."/>
            <person name="Salamov A.A."/>
            <person name="Simmons B.A."/>
            <person name="Magnuson J.K."/>
            <person name="Chen J."/>
            <person name="Drula E."/>
            <person name="Henrissat B."/>
            <person name="Wiebenga A."/>
            <person name="Lubbers R.J."/>
            <person name="Gomes A.C."/>
            <person name="Makela M.R."/>
            <person name="Stajich J."/>
            <person name="Grigoriev I.V."/>
            <person name="Mortensen U.H."/>
            <person name="De Vries R.P."/>
            <person name="Baker S.E."/>
            <person name="Andersen M.R."/>
        </authorList>
    </citation>
    <scope>NUCLEOTIDE SEQUENCE [LARGE SCALE GENOMIC DNA]</scope>
    <source>
        <strain evidence="2 3">CBS 588.65</strain>
    </source>
</reference>